<keyword evidence="2" id="KW-1185">Reference proteome</keyword>
<comment type="caution">
    <text evidence="1">The sequence shown here is derived from an EMBL/GenBank/DDBJ whole genome shotgun (WGS) entry which is preliminary data.</text>
</comment>
<evidence type="ECO:0000313" key="1">
    <source>
        <dbReference type="EMBL" id="MFK9083542.1"/>
    </source>
</evidence>
<gene>
    <name evidence="1" type="ORF">ACJEBM_23040</name>
</gene>
<reference evidence="1" key="1">
    <citation type="submission" date="2024-11" db="EMBL/GenBank/DDBJ databases">
        <authorList>
            <person name="Lucas J.A."/>
        </authorList>
    </citation>
    <scope>NUCLEOTIDE SEQUENCE</scope>
    <source>
        <strain evidence="1">Z 8.8</strain>
    </source>
</reference>
<evidence type="ECO:0000313" key="2">
    <source>
        <dbReference type="Proteomes" id="UP001622950"/>
    </source>
</evidence>
<organism evidence="1 2">
    <name type="scientific">Pseudomonas neuropathica</name>
    <dbReference type="NCBI Taxonomy" id="2730425"/>
    <lineage>
        <taxon>Bacteria</taxon>
        <taxon>Pseudomonadati</taxon>
        <taxon>Pseudomonadota</taxon>
        <taxon>Gammaproteobacteria</taxon>
        <taxon>Pseudomonadales</taxon>
        <taxon>Pseudomonadaceae</taxon>
        <taxon>Pseudomonas</taxon>
    </lineage>
</organism>
<dbReference type="Proteomes" id="UP001622950">
    <property type="component" value="Unassembled WGS sequence"/>
</dbReference>
<proteinExistence type="predicted"/>
<protein>
    <submittedName>
        <fullName evidence="1">Uncharacterized protein</fullName>
    </submittedName>
</protein>
<sequence>MTSGFLGFNGKKARRTKRPRVIIASATDLAMLGLLFIYTSSKGGRGETAQFVPSSFMDTLYSDAIRCLRVNDIVLRIIE</sequence>
<name>A0ACC7N1A1_9PSED</name>
<dbReference type="EMBL" id="JBJHQE010000054">
    <property type="protein sequence ID" value="MFK9083542.1"/>
    <property type="molecule type" value="Genomic_DNA"/>
</dbReference>
<accession>A0ACC7N1A1</accession>